<proteinExistence type="predicted"/>
<dbReference type="AlphaFoldDB" id="A0A8J2UFC5"/>
<evidence type="ECO:0000313" key="2">
    <source>
        <dbReference type="Proteomes" id="UP000607559"/>
    </source>
</evidence>
<evidence type="ECO:0000313" key="1">
    <source>
        <dbReference type="EMBL" id="GGB09964.1"/>
    </source>
</evidence>
<evidence type="ECO:0008006" key="3">
    <source>
        <dbReference type="Google" id="ProtNLM"/>
    </source>
</evidence>
<accession>A0A8J2UFC5</accession>
<comment type="caution">
    <text evidence="1">The sequence shown here is derived from an EMBL/GenBank/DDBJ whole genome shotgun (WGS) entry which is preliminary data.</text>
</comment>
<protein>
    <recommendedName>
        <fullName evidence="3">YXWGXW repeat-containing protein</fullName>
    </recommendedName>
</protein>
<name>A0A8J2UFC5_9BACT</name>
<reference evidence="1" key="2">
    <citation type="submission" date="2020-09" db="EMBL/GenBank/DDBJ databases">
        <authorList>
            <person name="Sun Q."/>
            <person name="Zhou Y."/>
        </authorList>
    </citation>
    <scope>NUCLEOTIDE SEQUENCE</scope>
    <source>
        <strain evidence="1">CGMCC 1.15448</strain>
    </source>
</reference>
<keyword evidence="2" id="KW-1185">Reference proteome</keyword>
<dbReference type="RefSeq" id="WP_188934417.1">
    <property type="nucleotide sequence ID" value="NZ_BMJC01000004.1"/>
</dbReference>
<sequence length="94" mass="11038">MKKILMIIAIIGFLATTGCEVEGYVTDQPADIYYVRPAAPGPDYIWIDGDWVFSGGTYVWHEGHWGRHREGQGWERGHWDHGDRGWRWNRGHWR</sequence>
<dbReference type="Proteomes" id="UP000607559">
    <property type="component" value="Unassembled WGS sequence"/>
</dbReference>
<dbReference type="EMBL" id="BMJC01000004">
    <property type="protein sequence ID" value="GGB09964.1"/>
    <property type="molecule type" value="Genomic_DNA"/>
</dbReference>
<gene>
    <name evidence="1" type="ORF">GCM10011511_36890</name>
</gene>
<dbReference type="PROSITE" id="PS51257">
    <property type="entry name" value="PROKAR_LIPOPROTEIN"/>
    <property type="match status" value="1"/>
</dbReference>
<reference evidence="1" key="1">
    <citation type="journal article" date="2014" name="Int. J. Syst. Evol. Microbiol.">
        <title>Complete genome sequence of Corynebacterium casei LMG S-19264T (=DSM 44701T), isolated from a smear-ripened cheese.</title>
        <authorList>
            <consortium name="US DOE Joint Genome Institute (JGI-PGF)"/>
            <person name="Walter F."/>
            <person name="Albersmeier A."/>
            <person name="Kalinowski J."/>
            <person name="Ruckert C."/>
        </authorList>
    </citation>
    <scope>NUCLEOTIDE SEQUENCE</scope>
    <source>
        <strain evidence="1">CGMCC 1.15448</strain>
    </source>
</reference>
<dbReference type="Pfam" id="PF12779">
    <property type="entry name" value="WXXGXW"/>
    <property type="match status" value="2"/>
</dbReference>
<dbReference type="InterPro" id="IPR024447">
    <property type="entry name" value="YXWGXW_rpt"/>
</dbReference>
<organism evidence="1 2">
    <name type="scientific">Puia dinghuensis</name>
    <dbReference type="NCBI Taxonomy" id="1792502"/>
    <lineage>
        <taxon>Bacteria</taxon>
        <taxon>Pseudomonadati</taxon>
        <taxon>Bacteroidota</taxon>
        <taxon>Chitinophagia</taxon>
        <taxon>Chitinophagales</taxon>
        <taxon>Chitinophagaceae</taxon>
        <taxon>Puia</taxon>
    </lineage>
</organism>